<feature type="region of interest" description="Disordered" evidence="8">
    <location>
        <begin position="64"/>
        <end position="89"/>
    </location>
</feature>
<keyword evidence="4 7" id="KW-0863">Zinc-finger</keyword>
<evidence type="ECO:0000259" key="9">
    <source>
        <dbReference type="Pfam" id="PF08790"/>
    </source>
</evidence>
<evidence type="ECO:0000256" key="6">
    <source>
        <dbReference type="ARBA" id="ARBA00023242"/>
    </source>
</evidence>
<comment type="caution">
    <text evidence="10">The sequence shown here is derived from an EMBL/GenBank/DDBJ whole genome shotgun (WGS) entry which is preliminary data.</text>
</comment>
<feature type="compositionally biased region" description="Pro residues" evidence="8">
    <location>
        <begin position="70"/>
        <end position="89"/>
    </location>
</feature>
<evidence type="ECO:0000256" key="1">
    <source>
        <dbReference type="ARBA" id="ARBA00004123"/>
    </source>
</evidence>
<evidence type="ECO:0000256" key="8">
    <source>
        <dbReference type="SAM" id="MobiDB-lite"/>
    </source>
</evidence>
<proteinExistence type="predicted"/>
<name>A0ABQ9YAN1_9EUKA</name>
<evidence type="ECO:0000256" key="4">
    <source>
        <dbReference type="ARBA" id="ARBA00022771"/>
    </source>
</evidence>
<keyword evidence="6" id="KW-0539">Nucleus</keyword>
<dbReference type="PANTHER" id="PTHR13100">
    <property type="entry name" value="CELL GROWTH-REGULATING NUCLEOLAR PROTEIN LYAR"/>
    <property type="match status" value="1"/>
</dbReference>
<evidence type="ECO:0000256" key="3">
    <source>
        <dbReference type="ARBA" id="ARBA00022737"/>
    </source>
</evidence>
<comment type="subcellular location">
    <subcellularLocation>
        <location evidence="1">Nucleus</location>
    </subcellularLocation>
</comment>
<evidence type="ECO:0000313" key="11">
    <source>
        <dbReference type="Proteomes" id="UP001281761"/>
    </source>
</evidence>
<reference evidence="10 11" key="1">
    <citation type="journal article" date="2022" name="bioRxiv">
        <title>Genomics of Preaxostyla Flagellates Illuminates Evolutionary Transitions and the Path Towards Mitochondrial Loss.</title>
        <authorList>
            <person name="Novak L.V.F."/>
            <person name="Treitli S.C."/>
            <person name="Pyrih J."/>
            <person name="Halakuc P."/>
            <person name="Pipaliya S.V."/>
            <person name="Vacek V."/>
            <person name="Brzon O."/>
            <person name="Soukal P."/>
            <person name="Eme L."/>
            <person name="Dacks J.B."/>
            <person name="Karnkowska A."/>
            <person name="Elias M."/>
            <person name="Hampl V."/>
        </authorList>
    </citation>
    <scope>NUCLEOTIDE SEQUENCE [LARGE SCALE GENOMIC DNA]</scope>
    <source>
        <strain evidence="10">NAU3</strain>
        <tissue evidence="10">Gut</tissue>
    </source>
</reference>
<keyword evidence="2" id="KW-0479">Metal-binding</keyword>
<dbReference type="PROSITE" id="PS51804">
    <property type="entry name" value="ZF_C2HC_LYAR"/>
    <property type="match status" value="2"/>
</dbReference>
<dbReference type="Pfam" id="PF08790">
    <property type="entry name" value="zf-LYAR"/>
    <property type="match status" value="1"/>
</dbReference>
<dbReference type="InterPro" id="IPR036236">
    <property type="entry name" value="Znf_C2H2_sf"/>
</dbReference>
<evidence type="ECO:0000256" key="5">
    <source>
        <dbReference type="ARBA" id="ARBA00022833"/>
    </source>
</evidence>
<accession>A0ABQ9YAN1</accession>
<dbReference type="EMBL" id="JARBJD010000020">
    <property type="protein sequence ID" value="KAK2960836.1"/>
    <property type="molecule type" value="Genomic_DNA"/>
</dbReference>
<protein>
    <submittedName>
        <fullName evidence="10">Cell growth-regulating nucleolar protein</fullName>
    </submittedName>
</protein>
<keyword evidence="3" id="KW-0677">Repeat</keyword>
<dbReference type="InterPro" id="IPR014898">
    <property type="entry name" value="Znf_C2H2_LYAR"/>
</dbReference>
<evidence type="ECO:0000256" key="7">
    <source>
        <dbReference type="PROSITE-ProRule" id="PRU01145"/>
    </source>
</evidence>
<dbReference type="Gene3D" id="3.30.1490.490">
    <property type="match status" value="1"/>
</dbReference>
<dbReference type="PANTHER" id="PTHR13100:SF10">
    <property type="entry name" value="CELL GROWTH-REGULATING NUCLEOLAR PROTEIN"/>
    <property type="match status" value="1"/>
</dbReference>
<dbReference type="SUPFAM" id="SSF57667">
    <property type="entry name" value="beta-beta-alpha zinc fingers"/>
    <property type="match status" value="2"/>
</dbReference>
<evidence type="ECO:0000313" key="10">
    <source>
        <dbReference type="EMBL" id="KAK2960836.1"/>
    </source>
</evidence>
<dbReference type="Proteomes" id="UP001281761">
    <property type="component" value="Unassembled WGS sequence"/>
</dbReference>
<evidence type="ECO:0000256" key="2">
    <source>
        <dbReference type="ARBA" id="ARBA00022723"/>
    </source>
</evidence>
<dbReference type="InterPro" id="IPR039999">
    <property type="entry name" value="LYAR"/>
</dbReference>
<keyword evidence="5" id="KW-0862">Zinc</keyword>
<sequence length="172" mass="19617">MVTFTCDKCNESLKKNKVKNHISAGPCRGSTVTCIDCFKTFPGMEFDAHTSCISEAERYQGKLYKSPKPKSAPVPPPPPPKAKSPPPPTFDWAAGCETIDFDWKKETKKILRRDKKLPKDELENELRMKFLQEVRKQIDPAINKMMDKKISRNKKITVVDGKYVLKSSLKKE</sequence>
<gene>
    <name evidence="10" type="ORF">BLNAU_4233</name>
</gene>
<organism evidence="10 11">
    <name type="scientific">Blattamonas nauphoetae</name>
    <dbReference type="NCBI Taxonomy" id="2049346"/>
    <lineage>
        <taxon>Eukaryota</taxon>
        <taxon>Metamonada</taxon>
        <taxon>Preaxostyla</taxon>
        <taxon>Oxymonadida</taxon>
        <taxon>Blattamonas</taxon>
    </lineage>
</organism>
<keyword evidence="11" id="KW-1185">Reference proteome</keyword>
<feature type="domain" description="Zinc finger C2H2 LYAR-type" evidence="9">
    <location>
        <begin position="32"/>
        <end position="59"/>
    </location>
</feature>